<evidence type="ECO:0000256" key="3">
    <source>
        <dbReference type="SAM" id="MobiDB-lite"/>
    </source>
</evidence>
<name>A0A4R7I3D7_9ACTN</name>
<feature type="compositionally biased region" description="Acidic residues" evidence="3">
    <location>
        <begin position="23"/>
        <end position="59"/>
    </location>
</feature>
<dbReference type="InterPro" id="IPR025997">
    <property type="entry name" value="SBP_2_dom"/>
</dbReference>
<sequence>MRSSLKKGAVLVAALSLVAAACGDDDDGGDTTDAPDDSGDDADAGDDGDSGDSGDDGDSGDAAGGKVGFILPDSASSARWEDFDRPLIEAACDEAGIECLIQNAEGDKDNMATIADQMIADGIGVLAIVNLDSESGAAIQEKAAAAGVKNIDYDRLTLGGSADVYVSFDNVAVGTTQGEGLIECFGGDTEGKRIIQLHGSPTDNNATLFREGYQAAIEGAGFETVGEEAVPDWDNAQGGVIFEQLLTAAGGQVDGVLVANDGLSLAAQAVLADNGLTLPTTGQDATVDGLRAILQGTQCMTVYKPVVVEAEAAVAAAVALLNDEAPDTDATIDNENGEIPFVQGEVTGIFIDNINVPIDDGFVSAADVCAGLEDLCAEAGISTDGSSGDDGDEGASADGKVGFILPDSASSARWEDFDRPLIEAACDEAGIECLIQNAEGDKDNMATIADQMIADGIGVLAIVNLDSESGAAIQEKAAAAGVKNIDYDRLTLGGSADVYVSFDNVAVGTTQGEGLIECFGGDTEGKRIIQLHGSPTDNNATLFREGYQAAIEGAGFETVGEEAVPDWDNAQGGVIFEQLLTAAGGQVDGVLVANDGLSLAAQAVLSDNGLTLPTTGQDATVDGLRAILQGTQCMTVYKPVVVEAEAAVAAAVALLNDEAPDTGATIDNENGEIPFVQGEVTGIFIDNINVPIDDGFVSRDDVCDGIEDACEAAGL</sequence>
<dbReference type="Gene3D" id="3.40.50.2300">
    <property type="match status" value="4"/>
</dbReference>
<dbReference type="InterPro" id="IPR050555">
    <property type="entry name" value="Bact_Solute-Bind_Prot2"/>
</dbReference>
<feature type="domain" description="Periplasmic binding protein" evidence="5">
    <location>
        <begin position="402"/>
        <end position="658"/>
    </location>
</feature>
<dbReference type="SUPFAM" id="SSF53822">
    <property type="entry name" value="Periplasmic binding protein-like I"/>
    <property type="match status" value="2"/>
</dbReference>
<evidence type="ECO:0000256" key="1">
    <source>
        <dbReference type="ARBA" id="ARBA00004196"/>
    </source>
</evidence>
<feature type="domain" description="Periplasmic binding protein" evidence="5">
    <location>
        <begin position="68"/>
        <end position="324"/>
    </location>
</feature>
<feature type="region of interest" description="Disordered" evidence="3">
    <location>
        <begin position="22"/>
        <end position="66"/>
    </location>
</feature>
<dbReference type="PROSITE" id="PS51257">
    <property type="entry name" value="PROKAR_LIPOPROTEIN"/>
    <property type="match status" value="1"/>
</dbReference>
<dbReference type="GO" id="GO:0030246">
    <property type="term" value="F:carbohydrate binding"/>
    <property type="evidence" value="ECO:0007669"/>
    <property type="project" value="TreeGrafter"/>
</dbReference>
<reference evidence="6 7" key="1">
    <citation type="submission" date="2019-03" db="EMBL/GenBank/DDBJ databases">
        <title>Sequencing the genomes of 1000 actinobacteria strains.</title>
        <authorList>
            <person name="Klenk H.-P."/>
        </authorList>
    </citation>
    <scope>NUCLEOTIDE SEQUENCE [LARGE SCALE GENOMIC DNA]</scope>
    <source>
        <strain evidence="6 7">DSM 18936</strain>
    </source>
</reference>
<dbReference type="Pfam" id="PF13407">
    <property type="entry name" value="Peripla_BP_4"/>
    <property type="match status" value="2"/>
</dbReference>
<dbReference type="InterPro" id="IPR028082">
    <property type="entry name" value="Peripla_BP_I"/>
</dbReference>
<gene>
    <name evidence="6" type="ORF">BDK89_3758</name>
</gene>
<feature type="signal peptide" evidence="4">
    <location>
        <begin position="1"/>
        <end position="21"/>
    </location>
</feature>
<accession>A0A4R7I3D7</accession>
<dbReference type="PANTHER" id="PTHR30036:SF1">
    <property type="entry name" value="D-XYLOSE-BINDING PERIPLASMIC PROTEIN"/>
    <property type="match status" value="1"/>
</dbReference>
<evidence type="ECO:0000313" key="7">
    <source>
        <dbReference type="Proteomes" id="UP000294558"/>
    </source>
</evidence>
<comment type="caution">
    <text evidence="6">The sequence shown here is derived from an EMBL/GenBank/DDBJ whole genome shotgun (WGS) entry which is preliminary data.</text>
</comment>
<dbReference type="AlphaFoldDB" id="A0A4R7I3D7"/>
<keyword evidence="7" id="KW-1185">Reference proteome</keyword>
<evidence type="ECO:0000259" key="5">
    <source>
        <dbReference type="Pfam" id="PF13407"/>
    </source>
</evidence>
<dbReference type="PANTHER" id="PTHR30036">
    <property type="entry name" value="D-XYLOSE-BINDING PERIPLASMIC PROTEIN"/>
    <property type="match status" value="1"/>
</dbReference>
<dbReference type="EMBL" id="SOAU01000001">
    <property type="protein sequence ID" value="TDT18142.1"/>
    <property type="molecule type" value="Genomic_DNA"/>
</dbReference>
<comment type="subcellular location">
    <subcellularLocation>
        <location evidence="1">Cell envelope</location>
    </subcellularLocation>
</comment>
<evidence type="ECO:0000256" key="2">
    <source>
        <dbReference type="ARBA" id="ARBA00022729"/>
    </source>
</evidence>
<dbReference type="OrthoDB" id="9773673at2"/>
<dbReference type="RefSeq" id="WP_133870377.1">
    <property type="nucleotide sequence ID" value="NZ_SOAU01000001.1"/>
</dbReference>
<proteinExistence type="predicted"/>
<evidence type="ECO:0000313" key="6">
    <source>
        <dbReference type="EMBL" id="TDT18142.1"/>
    </source>
</evidence>
<organism evidence="6 7">
    <name type="scientific">Ilumatobacter fluminis</name>
    <dbReference type="NCBI Taxonomy" id="467091"/>
    <lineage>
        <taxon>Bacteria</taxon>
        <taxon>Bacillati</taxon>
        <taxon>Actinomycetota</taxon>
        <taxon>Acidimicrobiia</taxon>
        <taxon>Acidimicrobiales</taxon>
        <taxon>Ilumatobacteraceae</taxon>
        <taxon>Ilumatobacter</taxon>
    </lineage>
</organism>
<feature type="chain" id="PRO_5039033907" evidence="4">
    <location>
        <begin position="22"/>
        <end position="715"/>
    </location>
</feature>
<dbReference type="Proteomes" id="UP000294558">
    <property type="component" value="Unassembled WGS sequence"/>
</dbReference>
<evidence type="ECO:0000256" key="4">
    <source>
        <dbReference type="SAM" id="SignalP"/>
    </source>
</evidence>
<protein>
    <submittedName>
        <fullName evidence="6">ABC-type xylose transport system substrate-binding protein</fullName>
    </submittedName>
</protein>
<keyword evidence="2 4" id="KW-0732">Signal</keyword>
<dbReference type="GO" id="GO:0030288">
    <property type="term" value="C:outer membrane-bounded periplasmic space"/>
    <property type="evidence" value="ECO:0007669"/>
    <property type="project" value="TreeGrafter"/>
</dbReference>